<dbReference type="EMBL" id="FOHT01000043">
    <property type="protein sequence ID" value="SEU09683.1"/>
    <property type="molecule type" value="Genomic_DNA"/>
</dbReference>
<dbReference type="PIRSF" id="PIRSF034934">
    <property type="entry name" value="AbiF_AbiD"/>
    <property type="match status" value="1"/>
</dbReference>
<reference evidence="1 3" key="1">
    <citation type="submission" date="2014-03" db="EMBL/GenBank/DDBJ databases">
        <title>Complete genome sequence of a deeply braunched marine Bacteroidia bacterium Draconibacterium orientale type strain FH5T.</title>
        <authorList>
            <person name="Li X."/>
            <person name="Wang X."/>
            <person name="Xie Z."/>
            <person name="Du Z."/>
            <person name="Chen G."/>
        </authorList>
    </citation>
    <scope>NUCLEOTIDE SEQUENCE [LARGE SCALE GENOMIC DNA]</scope>
    <source>
        <strain evidence="1 3">FH5</strain>
    </source>
</reference>
<keyword evidence="1" id="KW-0378">Hydrolase</keyword>
<dbReference type="Pfam" id="PF07751">
    <property type="entry name" value="Abi_2"/>
    <property type="match status" value="1"/>
</dbReference>
<dbReference type="GO" id="GO:0008233">
    <property type="term" value="F:peptidase activity"/>
    <property type="evidence" value="ECO:0007669"/>
    <property type="project" value="UniProtKB-KW"/>
</dbReference>
<evidence type="ECO:0000313" key="1">
    <source>
        <dbReference type="EMBL" id="AHW58747.1"/>
    </source>
</evidence>
<dbReference type="InterPro" id="IPR017034">
    <property type="entry name" value="Abi_system_AbiD/AbiF"/>
</dbReference>
<gene>
    <name evidence="1" type="ORF">FH5T_01915</name>
    <name evidence="2" type="ORF">SAMN05444285_14322</name>
</gene>
<reference evidence="2 4" key="2">
    <citation type="submission" date="2016-10" db="EMBL/GenBank/DDBJ databases">
        <authorList>
            <person name="de Groot N.N."/>
        </authorList>
    </citation>
    <scope>NUCLEOTIDE SEQUENCE [LARGE SCALE GENOMIC DNA]</scope>
    <source>
        <strain evidence="2 4">DSM 25947</strain>
    </source>
</reference>
<name>X5DEF9_9BACT</name>
<dbReference type="InterPro" id="IPR011664">
    <property type="entry name" value="Abi_system_AbiD/AbiF-like"/>
</dbReference>
<evidence type="ECO:0000313" key="2">
    <source>
        <dbReference type="EMBL" id="SEU09683.1"/>
    </source>
</evidence>
<dbReference type="OrthoDB" id="5363652at2"/>
<dbReference type="KEGG" id="dori:FH5T_01915"/>
<accession>X5DEF9</accession>
<dbReference type="RefSeq" id="WP_038554924.1">
    <property type="nucleotide sequence ID" value="NZ_FOHT01000043.1"/>
</dbReference>
<keyword evidence="3" id="KW-1185">Reference proteome</keyword>
<organism evidence="2 4">
    <name type="scientific">Draconibacterium orientale</name>
    <dbReference type="NCBI Taxonomy" id="1168034"/>
    <lineage>
        <taxon>Bacteria</taxon>
        <taxon>Pseudomonadati</taxon>
        <taxon>Bacteroidota</taxon>
        <taxon>Bacteroidia</taxon>
        <taxon>Marinilabiliales</taxon>
        <taxon>Prolixibacteraceae</taxon>
        <taxon>Draconibacterium</taxon>
    </lineage>
</organism>
<dbReference type="HOGENOM" id="CLU_044962_2_1_10"/>
<dbReference type="EMBL" id="CP007451">
    <property type="protein sequence ID" value="AHW58747.1"/>
    <property type="molecule type" value="Genomic_DNA"/>
</dbReference>
<dbReference type="Proteomes" id="UP000023772">
    <property type="component" value="Chromosome"/>
</dbReference>
<keyword evidence="1" id="KW-0645">Protease</keyword>
<sequence>MKKVPYNKPALTYADQLAQVKFRGLIIPDEEEFLSLLELKSYYRLSGYWYPLLADKQNHIFKPGSSFKTAFSIYKFDRELRQLVTNEMEKIEIAVRAKMIYILAHNFGPYWYTNSNLFVNKKWHAETINKITDEFNRSDAQFIRAFKKKYSDPLPPCWTAFEIISFGSLSKLYNNFKPGKSKRELAHWFGLDDKSFGSWLHSLVYVRNVCAHHSRLWNRVMRIQPTYPTAPLNQWLKNSSVHNNRTYYILSIIVYLLQSLDNGHTFVEDLKILLTKYDNIDPGAMGFPPDWEQEPLWNTK</sequence>
<dbReference type="AlphaFoldDB" id="X5DEF9"/>
<evidence type="ECO:0000313" key="4">
    <source>
        <dbReference type="Proteomes" id="UP000181981"/>
    </source>
</evidence>
<dbReference type="eggNOG" id="COG4823">
    <property type="taxonomic scope" value="Bacteria"/>
</dbReference>
<evidence type="ECO:0000313" key="3">
    <source>
        <dbReference type="Proteomes" id="UP000023772"/>
    </source>
</evidence>
<dbReference type="Proteomes" id="UP000181981">
    <property type="component" value="Unassembled WGS sequence"/>
</dbReference>
<dbReference type="GO" id="GO:0006508">
    <property type="term" value="P:proteolysis"/>
    <property type="evidence" value="ECO:0007669"/>
    <property type="project" value="UniProtKB-KW"/>
</dbReference>
<protein>
    <submittedName>
        <fullName evidence="2">Abortive infection bacteriophage resistance protein</fullName>
    </submittedName>
    <submittedName>
        <fullName evidence="1">CAAX protease</fullName>
    </submittedName>
</protein>
<proteinExistence type="predicted"/>